<dbReference type="Gene3D" id="2.70.70.10">
    <property type="entry name" value="Glucose Permease (Domain IIA)"/>
    <property type="match status" value="1"/>
</dbReference>
<comment type="caution">
    <text evidence="4">The sequence shown here is derived from an EMBL/GenBank/DDBJ whole genome shotgun (WGS) entry which is preliminary data.</text>
</comment>
<evidence type="ECO:0000259" key="3">
    <source>
        <dbReference type="Pfam" id="PF01551"/>
    </source>
</evidence>
<accession>A0A2W5MZN0</accession>
<dbReference type="Proteomes" id="UP000249417">
    <property type="component" value="Unassembled WGS sequence"/>
</dbReference>
<name>A0A2W5MZN0_9BACT</name>
<feature type="chain" id="PRO_5016051290" evidence="2">
    <location>
        <begin position="25"/>
        <end position="353"/>
    </location>
</feature>
<dbReference type="SUPFAM" id="SSF51261">
    <property type="entry name" value="Duplicated hybrid motif"/>
    <property type="match status" value="1"/>
</dbReference>
<dbReference type="InterPro" id="IPR011055">
    <property type="entry name" value="Dup_hybrid_motif"/>
</dbReference>
<feature type="domain" description="M23ase beta-sheet core" evidence="3">
    <location>
        <begin position="81"/>
        <end position="202"/>
    </location>
</feature>
<evidence type="ECO:0000256" key="2">
    <source>
        <dbReference type="SAM" id="SignalP"/>
    </source>
</evidence>
<evidence type="ECO:0000256" key="1">
    <source>
        <dbReference type="ARBA" id="ARBA00022729"/>
    </source>
</evidence>
<dbReference type="PANTHER" id="PTHR21666">
    <property type="entry name" value="PEPTIDASE-RELATED"/>
    <property type="match status" value="1"/>
</dbReference>
<organism evidence="4 5">
    <name type="scientific">Micavibrio aeruginosavorus</name>
    <dbReference type="NCBI Taxonomy" id="349221"/>
    <lineage>
        <taxon>Bacteria</taxon>
        <taxon>Pseudomonadati</taxon>
        <taxon>Bdellovibrionota</taxon>
        <taxon>Bdellovibrionia</taxon>
        <taxon>Bdellovibrionales</taxon>
        <taxon>Pseudobdellovibrionaceae</taxon>
        <taxon>Micavibrio</taxon>
    </lineage>
</organism>
<evidence type="ECO:0000313" key="4">
    <source>
        <dbReference type="EMBL" id="PZQ46264.1"/>
    </source>
</evidence>
<dbReference type="EMBL" id="QFQB01000029">
    <property type="protein sequence ID" value="PZQ46264.1"/>
    <property type="molecule type" value="Genomic_DNA"/>
</dbReference>
<feature type="signal peptide" evidence="2">
    <location>
        <begin position="1"/>
        <end position="24"/>
    </location>
</feature>
<protein>
    <submittedName>
        <fullName evidence="4">M23 family peptidase</fullName>
    </submittedName>
</protein>
<dbReference type="GO" id="GO:0004222">
    <property type="term" value="F:metalloendopeptidase activity"/>
    <property type="evidence" value="ECO:0007669"/>
    <property type="project" value="TreeGrafter"/>
</dbReference>
<gene>
    <name evidence="4" type="ORF">DI551_05420</name>
</gene>
<dbReference type="InterPro" id="IPR016047">
    <property type="entry name" value="M23ase_b-sheet_dom"/>
</dbReference>
<dbReference type="CDD" id="cd12797">
    <property type="entry name" value="M23_peptidase"/>
    <property type="match status" value="1"/>
</dbReference>
<dbReference type="InterPro" id="IPR050570">
    <property type="entry name" value="Cell_wall_metabolism_enzyme"/>
</dbReference>
<sequence length="353" mass="37955">MRVILLLLTVFALLPFLGTHKAYAQGKTPPSLVKIIHKPSFSLPLDCTYGVDCWILNYADRGPDKDGAETDLACAHRTYDGHKGVDFALPDLAARDRGVAVRAGAAGTVLKARDGQDDHFPLTEEEETAIKTARTECGNAVLIDHGDGWQSLSCHMKRGSIAVKPGQKVKAGDKIGMVGSSGLTQFPHLHFGLTHNGAVIDPLTGADIATPCGRDKGASLFSKSLKIAYEPLVITTAGFKNAAPTMEELEKDSAPATKLSASGKSLVFYAIALGVREKDSVALTILDPRRKTYAAIEKIMDKDRARQMLFAGRAIPENAPLEAGTYTGRIVVKRSGKDGKDQIFEKESLVEIE</sequence>
<keyword evidence="1 2" id="KW-0732">Signal</keyword>
<dbReference type="AlphaFoldDB" id="A0A2W5MZN0"/>
<dbReference type="PANTHER" id="PTHR21666:SF289">
    <property type="entry name" value="L-ALA--D-GLU ENDOPEPTIDASE"/>
    <property type="match status" value="1"/>
</dbReference>
<dbReference type="Pfam" id="PF01551">
    <property type="entry name" value="Peptidase_M23"/>
    <property type="match status" value="1"/>
</dbReference>
<proteinExistence type="predicted"/>
<reference evidence="4 5" key="1">
    <citation type="submission" date="2017-08" db="EMBL/GenBank/DDBJ databases">
        <title>Infants hospitalized years apart are colonized by the same room-sourced microbial strains.</title>
        <authorList>
            <person name="Brooks B."/>
            <person name="Olm M.R."/>
            <person name="Firek B.A."/>
            <person name="Baker R."/>
            <person name="Thomas B.C."/>
            <person name="Morowitz M.J."/>
            <person name="Banfield J.F."/>
        </authorList>
    </citation>
    <scope>NUCLEOTIDE SEQUENCE [LARGE SCALE GENOMIC DNA]</scope>
    <source>
        <strain evidence="4">S2_005_002_R2_29</strain>
    </source>
</reference>
<evidence type="ECO:0000313" key="5">
    <source>
        <dbReference type="Proteomes" id="UP000249417"/>
    </source>
</evidence>